<feature type="transmembrane region" description="Helical" evidence="1">
    <location>
        <begin position="6"/>
        <end position="24"/>
    </location>
</feature>
<keyword evidence="3" id="KW-1185">Reference proteome</keyword>
<proteinExistence type="predicted"/>
<keyword evidence="2" id="KW-0614">Plasmid</keyword>
<evidence type="ECO:0000313" key="3">
    <source>
        <dbReference type="Proteomes" id="UP000466683"/>
    </source>
</evidence>
<organism evidence="2 3">
    <name type="scientific">Mycolicibacterium boenickei</name>
    <dbReference type="NCBI Taxonomy" id="146017"/>
    <lineage>
        <taxon>Bacteria</taxon>
        <taxon>Bacillati</taxon>
        <taxon>Actinomycetota</taxon>
        <taxon>Actinomycetes</taxon>
        <taxon>Mycobacteriales</taxon>
        <taxon>Mycobacteriaceae</taxon>
        <taxon>Mycolicibacterium</taxon>
    </lineage>
</organism>
<evidence type="ECO:0000256" key="1">
    <source>
        <dbReference type="SAM" id="Phobius"/>
    </source>
</evidence>
<feature type="transmembrane region" description="Helical" evidence="1">
    <location>
        <begin position="36"/>
        <end position="59"/>
    </location>
</feature>
<gene>
    <name evidence="2" type="ORF">MBOE_63540</name>
</gene>
<sequence>MVISTAWNLVWILLVLAMVNRAVFCRRDEPMKRIVAFLSGLAKAAAAAATVILALVQILP</sequence>
<keyword evidence="1" id="KW-0472">Membrane</keyword>
<evidence type="ECO:0000313" key="2">
    <source>
        <dbReference type="EMBL" id="BBX94705.1"/>
    </source>
</evidence>
<keyword evidence="1" id="KW-0812">Transmembrane</keyword>
<protein>
    <submittedName>
        <fullName evidence="2">Uncharacterized protein</fullName>
    </submittedName>
</protein>
<name>A0ABN5ZKP6_9MYCO</name>
<dbReference type="Proteomes" id="UP000466683">
    <property type="component" value="Plasmid pJCM15653"/>
</dbReference>
<keyword evidence="1" id="KW-1133">Transmembrane helix</keyword>
<reference evidence="2 3" key="1">
    <citation type="journal article" date="2019" name="Emerg. Microbes Infect.">
        <title>Comprehensive subspecies identification of 175 nontuberculous mycobacteria species based on 7547 genomic profiles.</title>
        <authorList>
            <person name="Matsumoto Y."/>
            <person name="Kinjo T."/>
            <person name="Motooka D."/>
            <person name="Nabeya D."/>
            <person name="Jung N."/>
            <person name="Uechi K."/>
            <person name="Horii T."/>
            <person name="Iida T."/>
            <person name="Fujita J."/>
            <person name="Nakamura S."/>
        </authorList>
    </citation>
    <scope>NUCLEOTIDE SEQUENCE [LARGE SCALE GENOMIC DNA]</scope>
    <source>
        <strain evidence="2 3">JCM 15653</strain>
        <plasmid evidence="2">pJCM15653</plasmid>
    </source>
</reference>
<dbReference type="EMBL" id="AP022580">
    <property type="protein sequence ID" value="BBX94705.1"/>
    <property type="molecule type" value="Genomic_DNA"/>
</dbReference>
<accession>A0ABN5ZKP6</accession>
<geneLocation type="plasmid" evidence="2 3">
    <name>pJCM15653</name>
</geneLocation>